<proteinExistence type="predicted"/>
<dbReference type="HOGENOM" id="CLU_063848_1_0_6"/>
<dbReference type="KEGG" id="alt:ambt_10710"/>
<dbReference type="Proteomes" id="UP000000683">
    <property type="component" value="Chromosome"/>
</dbReference>
<keyword evidence="2" id="KW-1185">Reference proteome</keyword>
<dbReference type="AlphaFoldDB" id="F5ZBK7"/>
<dbReference type="Pfam" id="PF11279">
    <property type="entry name" value="DUF3080"/>
    <property type="match status" value="1"/>
</dbReference>
<evidence type="ECO:0008006" key="3">
    <source>
        <dbReference type="Google" id="ProtNLM"/>
    </source>
</evidence>
<organism evidence="1 2">
    <name type="scientific">Alteromonas naphthalenivorans</name>
    <dbReference type="NCBI Taxonomy" id="715451"/>
    <lineage>
        <taxon>Bacteria</taxon>
        <taxon>Pseudomonadati</taxon>
        <taxon>Pseudomonadota</taxon>
        <taxon>Gammaproteobacteria</taxon>
        <taxon>Alteromonadales</taxon>
        <taxon>Alteromonadaceae</taxon>
        <taxon>Alteromonas/Salinimonas group</taxon>
        <taxon>Alteromonas</taxon>
    </lineage>
</organism>
<dbReference type="InterPro" id="IPR021431">
    <property type="entry name" value="DUF3080"/>
</dbReference>
<accession>F5ZBK7</accession>
<dbReference type="eggNOG" id="ENOG502ZCJH">
    <property type="taxonomic scope" value="Bacteria"/>
</dbReference>
<dbReference type="EMBL" id="CP002339">
    <property type="protein sequence ID" value="AEF03664.1"/>
    <property type="molecule type" value="Genomic_DNA"/>
</dbReference>
<reference evidence="1 2" key="1">
    <citation type="journal article" date="2011" name="J. Bacteriol.">
        <title>Complete genome sequence of the polycyclic aromatic hydrocarbon-degrading bacterium Alteromonas sp. strain SN2.</title>
        <authorList>
            <person name="Jin H.M."/>
            <person name="Jeong H."/>
            <person name="Moon E.J."/>
            <person name="Math R.K."/>
            <person name="Lee K."/>
            <person name="Kim H.J."/>
            <person name="Jeon C.O."/>
            <person name="Oh T.K."/>
            <person name="Kim J.F."/>
        </authorList>
    </citation>
    <scope>NUCLEOTIDE SEQUENCE [LARGE SCALE GENOMIC DNA]</scope>
    <source>
        <strain evidence="2">JCM 17741 / KACC 18427 / KCTC 11700BP / SN2</strain>
    </source>
</reference>
<protein>
    <recommendedName>
        <fullName evidence="3">DUF3080 domain-containing protein</fullName>
    </recommendedName>
</protein>
<sequence>MWMVAEAYTRMRRHKYVNVKSMIDSKCLYDANRCAANVIVGKTVRLVSVVMAVSLLQGCFGAPSIDDTMDEYTTRLSRVLDKPLTYEALSQEASTNSTLATSNIALPSHTYPTLAELGNNVTPLNINIREFYAIQDCELGRIVAERNTALGKTQLPSQRLQYEHRLLNVLANCEARLQAADNPIATTVAEWRKQKQAQYQSVWANVVQTSTEMKLGLSMAGAPLQASENKDAKATVNALNFINGLAETLKQKNVVDTNVVASANNNGELEQQLQIIASSRLPAKLWQTQAVLNNRLALLNQVLAPALNNVKCENGIDSDKATILRNVFYLYFIEEIQPIASTLNSYHYQLQPLWKQWAENAALSAPFKAHIRTHAIDNFVQYSATMKAHVSLWQDFLGRCNLSPTAP</sequence>
<evidence type="ECO:0000313" key="1">
    <source>
        <dbReference type="EMBL" id="AEF03664.1"/>
    </source>
</evidence>
<evidence type="ECO:0000313" key="2">
    <source>
        <dbReference type="Proteomes" id="UP000000683"/>
    </source>
</evidence>
<gene>
    <name evidence="1" type="ordered locus">ambt_10710</name>
</gene>
<name>F5ZBK7_ALTNA</name>